<gene>
    <name evidence="1" type="ORF">S01H1_44447</name>
</gene>
<organism evidence="1">
    <name type="scientific">marine sediment metagenome</name>
    <dbReference type="NCBI Taxonomy" id="412755"/>
    <lineage>
        <taxon>unclassified sequences</taxon>
        <taxon>metagenomes</taxon>
        <taxon>ecological metagenomes</taxon>
    </lineage>
</organism>
<sequence>ALKTIDQLPANAFWEDIQERINFVVAVRKGLRELDEGKCIGHDKVKEEFAEWLTD</sequence>
<name>X0UNU6_9ZZZZ</name>
<proteinExistence type="predicted"/>
<comment type="caution">
    <text evidence="1">The sequence shown here is derived from an EMBL/GenBank/DDBJ whole genome shotgun (WGS) entry which is preliminary data.</text>
</comment>
<accession>X0UNU6</accession>
<reference evidence="1" key="1">
    <citation type="journal article" date="2014" name="Front. Microbiol.">
        <title>High frequency of phylogenetically diverse reductive dehalogenase-homologous genes in deep subseafloor sedimentary metagenomes.</title>
        <authorList>
            <person name="Kawai M."/>
            <person name="Futagami T."/>
            <person name="Toyoda A."/>
            <person name="Takaki Y."/>
            <person name="Nishi S."/>
            <person name="Hori S."/>
            <person name="Arai W."/>
            <person name="Tsubouchi T."/>
            <person name="Morono Y."/>
            <person name="Uchiyama I."/>
            <person name="Ito T."/>
            <person name="Fujiyama A."/>
            <person name="Inagaki F."/>
            <person name="Takami H."/>
        </authorList>
    </citation>
    <scope>NUCLEOTIDE SEQUENCE</scope>
    <source>
        <strain evidence="1">Expedition CK06-06</strain>
    </source>
</reference>
<protein>
    <submittedName>
        <fullName evidence="1">Uncharacterized protein</fullName>
    </submittedName>
</protein>
<dbReference type="EMBL" id="BARS01028353">
    <property type="protein sequence ID" value="GAG07459.1"/>
    <property type="molecule type" value="Genomic_DNA"/>
</dbReference>
<dbReference type="AlphaFoldDB" id="X0UNU6"/>
<evidence type="ECO:0000313" key="1">
    <source>
        <dbReference type="EMBL" id="GAG07459.1"/>
    </source>
</evidence>
<feature type="non-terminal residue" evidence="1">
    <location>
        <position position="1"/>
    </location>
</feature>